<feature type="region of interest" description="Disordered" evidence="2">
    <location>
        <begin position="1"/>
        <end position="29"/>
    </location>
</feature>
<gene>
    <name evidence="3" type="ORF">BWQ96_07267</name>
</gene>
<dbReference type="Gene3D" id="2.40.160.200">
    <property type="entry name" value="LURP1-related"/>
    <property type="match status" value="1"/>
</dbReference>
<accession>A0A2V3ILT1</accession>
<dbReference type="AlphaFoldDB" id="A0A2V3ILT1"/>
<dbReference type="InterPro" id="IPR038595">
    <property type="entry name" value="LOR_sf"/>
</dbReference>
<keyword evidence="4" id="KW-1185">Reference proteome</keyword>
<dbReference type="Proteomes" id="UP000247409">
    <property type="component" value="Unassembled WGS sequence"/>
</dbReference>
<name>A0A2V3ILT1_9FLOR</name>
<evidence type="ECO:0000313" key="4">
    <source>
        <dbReference type="Proteomes" id="UP000247409"/>
    </source>
</evidence>
<dbReference type="EMBL" id="NBIV01000141">
    <property type="protein sequence ID" value="PXF43019.1"/>
    <property type="molecule type" value="Genomic_DNA"/>
</dbReference>
<reference evidence="3 4" key="1">
    <citation type="journal article" date="2018" name="Mol. Biol. Evol.">
        <title>Analysis of the draft genome of the red seaweed Gracilariopsis chorda provides insights into genome size evolution in Rhodophyta.</title>
        <authorList>
            <person name="Lee J."/>
            <person name="Yang E.C."/>
            <person name="Graf L."/>
            <person name="Yang J.H."/>
            <person name="Qiu H."/>
            <person name="Zel Zion U."/>
            <person name="Chan C.X."/>
            <person name="Stephens T.G."/>
            <person name="Weber A.P.M."/>
            <person name="Boo G.H."/>
            <person name="Boo S.M."/>
            <person name="Kim K.M."/>
            <person name="Shin Y."/>
            <person name="Jung M."/>
            <person name="Lee S.J."/>
            <person name="Yim H.S."/>
            <person name="Lee J.H."/>
            <person name="Bhattacharya D."/>
            <person name="Yoon H.S."/>
        </authorList>
    </citation>
    <scope>NUCLEOTIDE SEQUENCE [LARGE SCALE GENOMIC DNA]</scope>
    <source>
        <strain evidence="3 4">SKKU-2015</strain>
        <tissue evidence="3">Whole body</tissue>
    </source>
</reference>
<dbReference type="Pfam" id="PF04525">
    <property type="entry name" value="LOR"/>
    <property type="match status" value="1"/>
</dbReference>
<sequence>MSVEPQTDAPESAKSAPAEQPQQPEQHDVTFSFDRTTHYRVRERVFRPDCFEVHDENNNAILSIVGKVIDRSGQKVMFWKDTQHRLFKMTEEWNSWLQRMYMFEYRTKQVFTIQKKGSLPFFGRGVVLVWKGKGTDSTPCLQMNTTGGRSRITVTDIASGRVWATMKRSMFGPRRLFTGADYYRVSVRPGVHVPFIMMLCVCADEQYTDFNR</sequence>
<organism evidence="3 4">
    <name type="scientific">Gracilariopsis chorda</name>
    <dbReference type="NCBI Taxonomy" id="448386"/>
    <lineage>
        <taxon>Eukaryota</taxon>
        <taxon>Rhodophyta</taxon>
        <taxon>Florideophyceae</taxon>
        <taxon>Rhodymeniophycidae</taxon>
        <taxon>Gracilariales</taxon>
        <taxon>Gracilariaceae</taxon>
        <taxon>Gracilariopsis</taxon>
    </lineage>
</organism>
<protein>
    <recommendedName>
        <fullName evidence="5">Protein LURP-one-related 15</fullName>
    </recommendedName>
</protein>
<evidence type="ECO:0000256" key="1">
    <source>
        <dbReference type="ARBA" id="ARBA00005437"/>
    </source>
</evidence>
<dbReference type="InterPro" id="IPR025659">
    <property type="entry name" value="Tubby-like_C"/>
</dbReference>
<comment type="caution">
    <text evidence="3">The sequence shown here is derived from an EMBL/GenBank/DDBJ whole genome shotgun (WGS) entry which is preliminary data.</text>
</comment>
<proteinExistence type="inferred from homology"/>
<evidence type="ECO:0000313" key="3">
    <source>
        <dbReference type="EMBL" id="PXF43019.1"/>
    </source>
</evidence>
<dbReference type="SUPFAM" id="SSF54518">
    <property type="entry name" value="Tubby C-terminal domain-like"/>
    <property type="match status" value="1"/>
</dbReference>
<dbReference type="InterPro" id="IPR007612">
    <property type="entry name" value="LOR"/>
</dbReference>
<comment type="similarity">
    <text evidence="1">Belongs to the LOR family.</text>
</comment>
<evidence type="ECO:0000256" key="2">
    <source>
        <dbReference type="SAM" id="MobiDB-lite"/>
    </source>
</evidence>
<evidence type="ECO:0008006" key="5">
    <source>
        <dbReference type="Google" id="ProtNLM"/>
    </source>
</evidence>